<evidence type="ECO:0000313" key="3">
    <source>
        <dbReference type="EMBL" id="KAJ8872865.1"/>
    </source>
</evidence>
<accession>A0ABQ9GLG0</accession>
<proteinExistence type="predicted"/>
<comment type="subcellular location">
    <subcellularLocation>
        <location evidence="1">Cytoplasm</location>
    </subcellularLocation>
</comment>
<keyword evidence="2" id="KW-0963">Cytoplasm</keyword>
<dbReference type="EMBL" id="JARBHB010000011">
    <property type="protein sequence ID" value="KAJ8872865.1"/>
    <property type="molecule type" value="Genomic_DNA"/>
</dbReference>
<sequence>MEFRVCLYTRFKDAPTRREDYQSIIAGKCTSCREGFGDDTKIELNNSSVQKLVNLDFKGIKNQCNITDVGLGYVARKEVKALITSNVSQSDIWVGLLQKSPITYSTVRGLSCLDPWEMATWKDKQKCINKMKTVMNYLVESRQICESDVEVRAQYSTFLCEEKSYIIERLSCDFVGDIRGIKELHNLRISKMLRICTANAGHSLTKQIENDIASLIWLADELAKKAEDLGEMTFIVAVEDVAEYGSVLVPGSKKQNLNHLLNFHYAPREGVVPGSGHWRHGVPGYCRQAQGRWFATYKHKYNKEQFLQANEVALTDLSPRGYRVSRRKPFTRNSIHLGTVAAHVICCINCQASKWPGEVKWQDTSGLVVYPDPGFMPKNYKSGTRICLELNLKLLEEEINHNSTPDPQDCQFVVKADGNYTSYSSNPDALVDWDLIEQIKHLSGGYPYYMCEIGAQPVYSTVRIDCLQGTKLGSASTTFHLGRITLSGIPAQLMLGSCGCAA</sequence>
<organism evidence="3 4">
    <name type="scientific">Dryococelus australis</name>
    <dbReference type="NCBI Taxonomy" id="614101"/>
    <lineage>
        <taxon>Eukaryota</taxon>
        <taxon>Metazoa</taxon>
        <taxon>Ecdysozoa</taxon>
        <taxon>Arthropoda</taxon>
        <taxon>Hexapoda</taxon>
        <taxon>Insecta</taxon>
        <taxon>Pterygota</taxon>
        <taxon>Neoptera</taxon>
        <taxon>Polyneoptera</taxon>
        <taxon>Phasmatodea</taxon>
        <taxon>Verophasmatodea</taxon>
        <taxon>Anareolatae</taxon>
        <taxon>Phasmatidae</taxon>
        <taxon>Eurycanthinae</taxon>
        <taxon>Dryococelus</taxon>
    </lineage>
</organism>
<evidence type="ECO:0000313" key="4">
    <source>
        <dbReference type="Proteomes" id="UP001159363"/>
    </source>
</evidence>
<name>A0ABQ9GLG0_9NEOP</name>
<dbReference type="InterPro" id="IPR039739">
    <property type="entry name" value="MAG2/RNF10"/>
</dbReference>
<evidence type="ECO:0000256" key="2">
    <source>
        <dbReference type="ARBA" id="ARBA00022490"/>
    </source>
</evidence>
<dbReference type="Proteomes" id="UP001159363">
    <property type="component" value="Chromosome 10"/>
</dbReference>
<comment type="caution">
    <text evidence="3">The sequence shown here is derived from an EMBL/GenBank/DDBJ whole genome shotgun (WGS) entry which is preliminary data.</text>
</comment>
<evidence type="ECO:0000256" key="1">
    <source>
        <dbReference type="ARBA" id="ARBA00004496"/>
    </source>
</evidence>
<dbReference type="PANTHER" id="PTHR12983">
    <property type="entry name" value="RING FINGER 10 FAMILY MEMBER"/>
    <property type="match status" value="1"/>
</dbReference>
<keyword evidence="4" id="KW-1185">Reference proteome</keyword>
<gene>
    <name evidence="3" type="ORF">PR048_026481</name>
</gene>
<dbReference type="PANTHER" id="PTHR12983:SF9">
    <property type="entry name" value="E3 UBIQUITIN-PROTEIN LIGASE RNF10"/>
    <property type="match status" value="1"/>
</dbReference>
<reference evidence="3 4" key="1">
    <citation type="submission" date="2023-02" db="EMBL/GenBank/DDBJ databases">
        <title>LHISI_Scaffold_Assembly.</title>
        <authorList>
            <person name="Stuart O.P."/>
            <person name="Cleave R."/>
            <person name="Magrath M.J.L."/>
            <person name="Mikheyev A.S."/>
        </authorList>
    </citation>
    <scope>NUCLEOTIDE SEQUENCE [LARGE SCALE GENOMIC DNA]</scope>
    <source>
        <strain evidence="3">Daus_M_001</strain>
        <tissue evidence="3">Leg muscle</tissue>
    </source>
</reference>
<protein>
    <submittedName>
        <fullName evidence="3">Uncharacterized protein</fullName>
    </submittedName>
</protein>